<feature type="transmembrane region" description="Helical" evidence="1">
    <location>
        <begin position="347"/>
        <end position="365"/>
    </location>
</feature>
<proteinExistence type="predicted"/>
<dbReference type="Proteomes" id="UP000220102">
    <property type="component" value="Unassembled WGS sequence"/>
</dbReference>
<feature type="transmembrane region" description="Helical" evidence="1">
    <location>
        <begin position="231"/>
        <end position="252"/>
    </location>
</feature>
<gene>
    <name evidence="2" type="ORF">CRI94_04815</name>
</gene>
<evidence type="ECO:0000256" key="1">
    <source>
        <dbReference type="SAM" id="Phobius"/>
    </source>
</evidence>
<dbReference type="EMBL" id="PDEQ01000002">
    <property type="protein sequence ID" value="PEN14359.1"/>
    <property type="molecule type" value="Genomic_DNA"/>
</dbReference>
<feature type="transmembrane region" description="Helical" evidence="1">
    <location>
        <begin position="317"/>
        <end position="335"/>
    </location>
</feature>
<comment type="caution">
    <text evidence="2">The sequence shown here is derived from an EMBL/GenBank/DDBJ whole genome shotgun (WGS) entry which is preliminary data.</text>
</comment>
<dbReference type="PANTHER" id="PTHR43044:SF1">
    <property type="entry name" value="QUINOL:CYTOCHROME C OXIDOREDUCTASE QUINONE-BINDING SUBUNIT 2"/>
    <property type="match status" value="1"/>
</dbReference>
<feature type="transmembrane region" description="Helical" evidence="1">
    <location>
        <begin position="64"/>
        <end position="86"/>
    </location>
</feature>
<feature type="transmembrane region" description="Helical" evidence="1">
    <location>
        <begin position="159"/>
        <end position="178"/>
    </location>
</feature>
<dbReference type="PANTHER" id="PTHR43044">
    <property type="match status" value="1"/>
</dbReference>
<keyword evidence="1" id="KW-0812">Transmembrane</keyword>
<protein>
    <recommendedName>
        <fullName evidence="4">Quinol:cytochrome C oxidoreductase</fullName>
    </recommendedName>
</protein>
<keyword evidence="3" id="KW-1185">Reference proteome</keyword>
<dbReference type="AlphaFoldDB" id="A0A2A8D051"/>
<keyword evidence="1" id="KW-0472">Membrane</keyword>
<accession>A0A2A8D051</accession>
<name>A0A2A8D051_9BACT</name>
<feature type="transmembrane region" description="Helical" evidence="1">
    <location>
        <begin position="273"/>
        <end position="297"/>
    </location>
</feature>
<feature type="transmembrane region" description="Helical" evidence="1">
    <location>
        <begin position="199"/>
        <end position="219"/>
    </location>
</feature>
<dbReference type="OrthoDB" id="140980at2"/>
<evidence type="ECO:0000313" key="2">
    <source>
        <dbReference type="EMBL" id="PEN14359.1"/>
    </source>
</evidence>
<dbReference type="RefSeq" id="WP_098074541.1">
    <property type="nucleotide sequence ID" value="NZ_PDEQ01000002.1"/>
</dbReference>
<reference evidence="2 3" key="1">
    <citation type="submission" date="2017-10" db="EMBL/GenBank/DDBJ databases">
        <title>Draft genome of Longibacter Salinarum.</title>
        <authorList>
            <person name="Goh K.M."/>
            <person name="Shamsir M.S."/>
            <person name="Lim S.W."/>
        </authorList>
    </citation>
    <scope>NUCLEOTIDE SEQUENCE [LARGE SCALE GENOMIC DNA]</scope>
    <source>
        <strain evidence="2 3">KCTC 52045</strain>
    </source>
</reference>
<sequence>MADSVRSNSVLGWLADPLASTADAAQRAYRFTADRRSYLAPLAIGVALLLVSLVGFATDASQFYFSYFIGWISCLTIAVGALFFLFFNHLTKASWSVVVRRVNESIVWAFPLLFVLGIPIVFGMHDLYHWTHEELYVVGGPEYDPILAGKRGYLNTPFWIARVVVYFALWTFLSYKLYADSVRSDVEGGEGLPAKLRKTSAWGLPLTAVATAFASYDLLMSTDPHWFSTIFGVYFFIGGILAAVSLMVVLLASFQRISGMLDGVVTTEHYHDLGKYMFGFTVFWAYIAFSQYMLIWYAGIPEETIFYKHRLMHGWEWHSAFLVLFHFIVPFLVLLPRFTKRSLPTLSFMAVWLIGMHWFDIHWIAAPVHDAHHTFHWLDLTLGLGLFLVFAGTIVYRLTRHSLVPEKDPYLGDSLHFENV</sequence>
<feature type="transmembrane region" description="Helical" evidence="1">
    <location>
        <begin position="377"/>
        <end position="398"/>
    </location>
</feature>
<feature type="transmembrane region" description="Helical" evidence="1">
    <location>
        <begin position="38"/>
        <end position="58"/>
    </location>
</feature>
<evidence type="ECO:0008006" key="4">
    <source>
        <dbReference type="Google" id="ProtNLM"/>
    </source>
</evidence>
<organism evidence="2 3">
    <name type="scientific">Longibacter salinarum</name>
    <dbReference type="NCBI Taxonomy" id="1850348"/>
    <lineage>
        <taxon>Bacteria</taxon>
        <taxon>Pseudomonadati</taxon>
        <taxon>Rhodothermota</taxon>
        <taxon>Rhodothermia</taxon>
        <taxon>Rhodothermales</taxon>
        <taxon>Salisaetaceae</taxon>
        <taxon>Longibacter</taxon>
    </lineage>
</organism>
<feature type="transmembrane region" description="Helical" evidence="1">
    <location>
        <begin position="106"/>
        <end position="125"/>
    </location>
</feature>
<keyword evidence="1" id="KW-1133">Transmembrane helix</keyword>
<evidence type="ECO:0000313" key="3">
    <source>
        <dbReference type="Proteomes" id="UP000220102"/>
    </source>
</evidence>